<evidence type="ECO:0000313" key="2">
    <source>
        <dbReference type="Proteomes" id="UP000568751"/>
    </source>
</evidence>
<sequence length="66" mass="7702">MKEYAPFISGVSEAFDARNLYVKVKKIQEGNYTNEIDKQTDINYVRSYLEELEELNIRGKLSSQHS</sequence>
<reference evidence="1 2" key="1">
    <citation type="submission" date="2020-05" db="EMBL/GenBank/DDBJ databases">
        <title>Horizontal transmission and recombination maintain forever young bacterial symbiont genomes.</title>
        <authorList>
            <person name="Russell S.L."/>
            <person name="Pepper-Tunick E."/>
            <person name="Svedberg J."/>
            <person name="Byrne A."/>
            <person name="Ruelas Castillo J."/>
            <person name="Vollmers C."/>
            <person name="Beinart R.A."/>
            <person name="Corbett-Detig R."/>
        </authorList>
    </citation>
    <scope>NUCLEOTIDE SEQUENCE [LARGE SCALE GENOMIC DNA]</scope>
    <source>
        <strain evidence="1">455</strain>
    </source>
</reference>
<evidence type="ECO:0000313" key="1">
    <source>
        <dbReference type="EMBL" id="NYT28556.1"/>
    </source>
</evidence>
<accession>A0A853F4W2</accession>
<gene>
    <name evidence="1" type="ORF">H0A76_12280</name>
</gene>
<dbReference type="AlphaFoldDB" id="A0A853F4W2"/>
<comment type="caution">
    <text evidence="1">The sequence shown here is derived from an EMBL/GenBank/DDBJ whole genome shotgun (WGS) entry which is preliminary data.</text>
</comment>
<organism evidence="1 2">
    <name type="scientific">Candidatus Thiodubiliella endoseptemdiera</name>
    <dbReference type="NCBI Taxonomy" id="2738886"/>
    <lineage>
        <taxon>Bacteria</taxon>
        <taxon>Pseudomonadati</taxon>
        <taxon>Pseudomonadota</taxon>
        <taxon>Gammaproteobacteria</taxon>
        <taxon>Candidatus Pseudothioglobaceae</taxon>
        <taxon>Candidatus Thiodubiliella</taxon>
    </lineage>
</organism>
<dbReference type="Proteomes" id="UP000568751">
    <property type="component" value="Unassembled WGS sequence"/>
</dbReference>
<name>A0A853F4W2_9GAMM</name>
<protein>
    <submittedName>
        <fullName evidence="1">Uncharacterized protein</fullName>
    </submittedName>
</protein>
<dbReference type="EMBL" id="JACCHT010000003">
    <property type="protein sequence ID" value="NYT28556.1"/>
    <property type="molecule type" value="Genomic_DNA"/>
</dbReference>
<proteinExistence type="predicted"/>